<dbReference type="Proteomes" id="UP000887579">
    <property type="component" value="Unplaced"/>
</dbReference>
<accession>A0AC34FFS6</accession>
<name>A0AC34FFS6_9BILA</name>
<evidence type="ECO:0000313" key="1">
    <source>
        <dbReference type="Proteomes" id="UP000887579"/>
    </source>
</evidence>
<reference evidence="2" key="1">
    <citation type="submission" date="2022-11" db="UniProtKB">
        <authorList>
            <consortium name="WormBaseParasite"/>
        </authorList>
    </citation>
    <scope>IDENTIFICATION</scope>
</reference>
<evidence type="ECO:0000313" key="2">
    <source>
        <dbReference type="WBParaSite" id="ES5_v2.g15428.t1"/>
    </source>
</evidence>
<sequence length="272" mass="32000">MEKIDHYTDNRFALNQIWVSYGKLLTLCTDKYPFESGMLPSVLRQVEIKVLTNIFFRVAVVVPMAVRIFLVMILRNSLRKNEEYDSYRSTIYRFFNDLSVIVAIIEVFSQGIFSIVTIRFDYPQLYQYTFTVFVMTSSIYMFMRTFLLSALSNNDCEYIDNVSLFVKALCTLVYIWTVSKFHDTHLQFILDPPCHGYVPQGQAIVEYIVISSYLIFHLTHLIDIRDIRFLCYPRTCSGECEPVKPENFQPGHKYECCRSYELRQRQLLGQST</sequence>
<protein>
    <submittedName>
        <fullName evidence="2">Uncharacterized protein</fullName>
    </submittedName>
</protein>
<proteinExistence type="predicted"/>
<organism evidence="1 2">
    <name type="scientific">Panagrolaimus sp. ES5</name>
    <dbReference type="NCBI Taxonomy" id="591445"/>
    <lineage>
        <taxon>Eukaryota</taxon>
        <taxon>Metazoa</taxon>
        <taxon>Ecdysozoa</taxon>
        <taxon>Nematoda</taxon>
        <taxon>Chromadorea</taxon>
        <taxon>Rhabditida</taxon>
        <taxon>Tylenchina</taxon>
        <taxon>Panagrolaimomorpha</taxon>
        <taxon>Panagrolaimoidea</taxon>
        <taxon>Panagrolaimidae</taxon>
        <taxon>Panagrolaimus</taxon>
    </lineage>
</organism>
<dbReference type="WBParaSite" id="ES5_v2.g15428.t1">
    <property type="protein sequence ID" value="ES5_v2.g15428.t1"/>
    <property type="gene ID" value="ES5_v2.g15428"/>
</dbReference>